<keyword evidence="2" id="KW-0472">Membrane</keyword>
<dbReference type="Gene3D" id="3.30.420.430">
    <property type="match status" value="1"/>
</dbReference>
<comment type="caution">
    <text evidence="4">The sequence shown here is derived from an EMBL/GenBank/DDBJ whole genome shotgun (WGS) entry which is preliminary data.</text>
</comment>
<gene>
    <name evidence="4" type="ORF">H8S07_10695</name>
</gene>
<name>A0ABR7EYN3_9FIRM</name>
<feature type="chain" id="PRO_5045636948" description="Ig-like domain-containing protein" evidence="3">
    <location>
        <begin position="29"/>
        <end position="602"/>
    </location>
</feature>
<proteinExistence type="predicted"/>
<accession>A0ABR7EYN3</accession>
<keyword evidence="2" id="KW-0812">Transmembrane</keyword>
<evidence type="ECO:0000256" key="3">
    <source>
        <dbReference type="SAM" id="SignalP"/>
    </source>
</evidence>
<evidence type="ECO:0000256" key="2">
    <source>
        <dbReference type="SAM" id="Phobius"/>
    </source>
</evidence>
<organism evidence="4 5">
    <name type="scientific">Dorea hominis</name>
    <dbReference type="NCBI Taxonomy" id="2763040"/>
    <lineage>
        <taxon>Bacteria</taxon>
        <taxon>Bacillati</taxon>
        <taxon>Bacillota</taxon>
        <taxon>Clostridia</taxon>
        <taxon>Lachnospirales</taxon>
        <taxon>Lachnospiraceae</taxon>
        <taxon>Dorea</taxon>
    </lineage>
</organism>
<reference evidence="4 5" key="1">
    <citation type="submission" date="2020-08" db="EMBL/GenBank/DDBJ databases">
        <title>Genome public.</title>
        <authorList>
            <person name="Liu C."/>
            <person name="Sun Q."/>
        </authorList>
    </citation>
    <scope>NUCLEOTIDE SEQUENCE [LARGE SCALE GENOMIC DNA]</scope>
    <source>
        <strain evidence="4 5">NSJ-36</strain>
    </source>
</reference>
<evidence type="ECO:0000313" key="4">
    <source>
        <dbReference type="EMBL" id="MBC5665725.1"/>
    </source>
</evidence>
<feature type="transmembrane region" description="Helical" evidence="2">
    <location>
        <begin position="577"/>
        <end position="597"/>
    </location>
</feature>
<sequence length="602" mass="68831">MRKRIKTIGCLILVLTMIYAQQAMPSYAGDKAVGKITIRREAEAIGSESEPSPEPTPEPEPSPEPEPTPPEPIIKFEKECSEPDGENGYYVTIPKVTLHHVSKRGETVFRLTQGDKVLGKGKLTEENKKYTIPKDWFRQGEQELDVWMEDENGEKQEDFQWQKTFRIDLSAPELQVSADGGFESWHRNETTVHVNAKDEYSGIKNISCYVNGEKQAEIGKAGGNFVIRQSSRNGKPVRVLFETRDHAGNQNRQERNLYIDNQSPKAEIRGVTPYMITSRPLTAVYRVQEENVLDEFHAEIKYENTKGRKQSQELLVWEDHGEMKRSVHRLREDGIYRLHIYAKDAAGYEVKQTAQVIVDQENPVIRYVDTLDQAKLKSFEWNYRKEELIQDFTGYDYEVRLDGRLYSMGERVTREGQHILEVHATDRAGNTSHAKAVFTIDHTAPEIVFEGVKEGEKYEGHLTFKIGVKDAEDILRKVQINGKEQQHVQGKARTRFSIKKAGDYEVIAEAKDQTGNVAVKTIHFTVQKKKSVLEKLVEPLIRPFIKDDNDDISSRQIKKEQKKKEREQAKTLLLRKVAGTVLGILLIGGVIYSTSFLKLSKD</sequence>
<dbReference type="EMBL" id="JACOOY010000014">
    <property type="protein sequence ID" value="MBC5665725.1"/>
    <property type="molecule type" value="Genomic_DNA"/>
</dbReference>
<feature type="signal peptide" evidence="3">
    <location>
        <begin position="1"/>
        <end position="28"/>
    </location>
</feature>
<feature type="compositionally biased region" description="Pro residues" evidence="1">
    <location>
        <begin position="52"/>
        <end position="72"/>
    </location>
</feature>
<feature type="region of interest" description="Disordered" evidence="1">
    <location>
        <begin position="39"/>
        <end position="73"/>
    </location>
</feature>
<dbReference type="Proteomes" id="UP000647235">
    <property type="component" value="Unassembled WGS sequence"/>
</dbReference>
<evidence type="ECO:0008006" key="6">
    <source>
        <dbReference type="Google" id="ProtNLM"/>
    </source>
</evidence>
<evidence type="ECO:0000256" key="1">
    <source>
        <dbReference type="SAM" id="MobiDB-lite"/>
    </source>
</evidence>
<keyword evidence="2" id="KW-1133">Transmembrane helix</keyword>
<keyword evidence="5" id="KW-1185">Reference proteome</keyword>
<keyword evidence="3" id="KW-0732">Signal</keyword>
<dbReference type="RefSeq" id="WP_186855999.1">
    <property type="nucleotide sequence ID" value="NZ_JACOOY010000014.1"/>
</dbReference>
<protein>
    <recommendedName>
        <fullName evidence="6">Ig-like domain-containing protein</fullName>
    </recommendedName>
</protein>
<evidence type="ECO:0000313" key="5">
    <source>
        <dbReference type="Proteomes" id="UP000647235"/>
    </source>
</evidence>